<dbReference type="AlphaFoldDB" id="A0A369J7D8"/>
<sequence length="322" mass="35161">MVSHIHNVPSNASTPTAKCGSEWTPTDVQQCNVKIVDVDIPTFFPGLTLSTLPQPDLSPALFHTKCTTLPQSPNPHPPHAHEVLSTADQLFFTLLHMAMVPGPEQSTAILDFTAYLLHVLGYTQPQPHKPTDEDSDEQQRIVVRREHDLPLFMCGRTVHAIADLCLLRTSTDPHHTPTVLLLAKAVPTPPSPAISSASIASVDSFSSSSGSSTPHPDPEPPLIAQAIATFQAHNRSRRLMRLPPVEKQVVPAVLMRGSAPVLYRIEVSAGMVECVQTGRVPERVSSVMRMKVPLPQDKEEGIMPLENRKIAFGCLEAFKAFL</sequence>
<reference evidence="2" key="1">
    <citation type="submission" date="2018-04" db="EMBL/GenBank/DDBJ databases">
        <title>Whole genome sequencing of Hypsizygus marmoreus.</title>
        <authorList>
            <person name="Choi I.-G."/>
            <person name="Min B."/>
            <person name="Kim J.-G."/>
            <person name="Kim S."/>
            <person name="Oh Y.-L."/>
            <person name="Kong W.-S."/>
            <person name="Park H."/>
            <person name="Jeong J."/>
            <person name="Song E.-S."/>
        </authorList>
    </citation>
    <scope>NUCLEOTIDE SEQUENCE [LARGE SCALE GENOMIC DNA]</scope>
    <source>
        <strain evidence="2">51987-8</strain>
    </source>
</reference>
<comment type="caution">
    <text evidence="2">The sequence shown here is derived from an EMBL/GenBank/DDBJ whole genome shotgun (WGS) entry which is preliminary data.</text>
</comment>
<evidence type="ECO:0000313" key="2">
    <source>
        <dbReference type="EMBL" id="RDB16335.1"/>
    </source>
</evidence>
<dbReference type="InParanoid" id="A0A369J7D8"/>
<organism evidence="2 3">
    <name type="scientific">Hypsizygus marmoreus</name>
    <name type="common">White beech mushroom</name>
    <name type="synonym">Agaricus marmoreus</name>
    <dbReference type="NCBI Taxonomy" id="39966"/>
    <lineage>
        <taxon>Eukaryota</taxon>
        <taxon>Fungi</taxon>
        <taxon>Dikarya</taxon>
        <taxon>Basidiomycota</taxon>
        <taxon>Agaricomycotina</taxon>
        <taxon>Agaricomycetes</taxon>
        <taxon>Agaricomycetidae</taxon>
        <taxon>Agaricales</taxon>
        <taxon>Tricholomatineae</taxon>
        <taxon>Lyophyllaceae</taxon>
        <taxon>Hypsizygus</taxon>
    </lineage>
</organism>
<feature type="region of interest" description="Disordered" evidence="1">
    <location>
        <begin position="1"/>
        <end position="23"/>
    </location>
</feature>
<dbReference type="EMBL" id="LUEZ02000126">
    <property type="protein sequence ID" value="RDB16335.1"/>
    <property type="molecule type" value="Genomic_DNA"/>
</dbReference>
<dbReference type="OrthoDB" id="3253976at2759"/>
<proteinExistence type="predicted"/>
<evidence type="ECO:0000256" key="1">
    <source>
        <dbReference type="SAM" id="MobiDB-lite"/>
    </source>
</evidence>
<gene>
    <name evidence="2" type="ORF">Hypma_003072</name>
</gene>
<evidence type="ECO:0000313" key="3">
    <source>
        <dbReference type="Proteomes" id="UP000076154"/>
    </source>
</evidence>
<dbReference type="Proteomes" id="UP000076154">
    <property type="component" value="Unassembled WGS sequence"/>
</dbReference>
<keyword evidence="3" id="KW-1185">Reference proteome</keyword>
<accession>A0A369J7D8</accession>
<protein>
    <submittedName>
        <fullName evidence="2">Uncharacterized protein</fullName>
    </submittedName>
</protein>
<name>A0A369J7D8_HYPMA</name>